<dbReference type="RefSeq" id="WP_155476881.1">
    <property type="nucleotide sequence ID" value="NZ_WNKU01000014.1"/>
</dbReference>
<sequence>MNTNQPWLPPGKNCGLCGEDTCKSFLRAVNATQKSYDDCPFYRNSEGCCTESESKCSYGPVDVLGNDYDFILKPLPGEISARKIVLPFRGDMVDKLEIKAGDIVVGRPMGAGCPIPHVLQVIKADPVTGLLYTWVVGPKYSRDRDVKDVVAYHMVGFEGIAGHIRKEPTLGYRHTFLPGFCMMNLNHTGLVNMVLQKEEGPHIRIENILILASKE</sequence>
<dbReference type="GO" id="GO:0051539">
    <property type="term" value="F:4 iron, 4 sulfur cluster binding"/>
    <property type="evidence" value="ECO:0007669"/>
    <property type="project" value="UniProtKB-KW"/>
</dbReference>
<evidence type="ECO:0000259" key="5">
    <source>
        <dbReference type="Pfam" id="PF04060"/>
    </source>
</evidence>
<dbReference type="GO" id="GO:0046872">
    <property type="term" value="F:metal ion binding"/>
    <property type="evidence" value="ECO:0007669"/>
    <property type="project" value="UniProtKB-KW"/>
</dbReference>
<name>A0A6I3SLA2_HELMO</name>
<dbReference type="InterPro" id="IPR007202">
    <property type="entry name" value="4Fe-4S_dom"/>
</dbReference>
<dbReference type="Pfam" id="PF04060">
    <property type="entry name" value="FeS"/>
    <property type="match status" value="1"/>
</dbReference>
<evidence type="ECO:0000256" key="4">
    <source>
        <dbReference type="ARBA" id="ARBA00023014"/>
    </source>
</evidence>
<evidence type="ECO:0000256" key="3">
    <source>
        <dbReference type="ARBA" id="ARBA00023004"/>
    </source>
</evidence>
<comment type="caution">
    <text evidence="6">The sequence shown here is derived from an EMBL/GenBank/DDBJ whole genome shotgun (WGS) entry which is preliminary data.</text>
</comment>
<organism evidence="6 7">
    <name type="scientific">Heliobacterium mobile</name>
    <name type="common">Heliobacillus mobilis</name>
    <dbReference type="NCBI Taxonomy" id="28064"/>
    <lineage>
        <taxon>Bacteria</taxon>
        <taxon>Bacillati</taxon>
        <taxon>Bacillota</taxon>
        <taxon>Clostridia</taxon>
        <taxon>Eubacteriales</taxon>
        <taxon>Heliobacteriaceae</taxon>
        <taxon>Heliobacterium</taxon>
    </lineage>
</organism>
<evidence type="ECO:0000256" key="1">
    <source>
        <dbReference type="ARBA" id="ARBA00022485"/>
    </source>
</evidence>
<keyword evidence="3" id="KW-0408">Iron</keyword>
<dbReference type="OrthoDB" id="9793312at2"/>
<dbReference type="Proteomes" id="UP000430670">
    <property type="component" value="Unassembled WGS sequence"/>
</dbReference>
<dbReference type="Gene3D" id="1.10.15.40">
    <property type="entry name" value="Electron transport complex subunit B, putative Fe-S cluster"/>
    <property type="match status" value="1"/>
</dbReference>
<proteinExistence type="predicted"/>
<reference evidence="6 7" key="1">
    <citation type="submission" date="2019-11" db="EMBL/GenBank/DDBJ databases">
        <title>Whole-genome sequence of a the green, strictly anaerobic photosynthetic bacterium Heliobacillus mobilis DSM 6151.</title>
        <authorList>
            <person name="Kyndt J.A."/>
            <person name="Meyer T.E."/>
        </authorList>
    </citation>
    <scope>NUCLEOTIDE SEQUENCE [LARGE SCALE GENOMIC DNA]</scope>
    <source>
        <strain evidence="6 7">DSM 6151</strain>
    </source>
</reference>
<evidence type="ECO:0000313" key="6">
    <source>
        <dbReference type="EMBL" id="MTV49758.1"/>
    </source>
</evidence>
<keyword evidence="2" id="KW-0479">Metal-binding</keyword>
<keyword evidence="7" id="KW-1185">Reference proteome</keyword>
<dbReference type="AlphaFoldDB" id="A0A6I3SLA2"/>
<dbReference type="EMBL" id="WNKU01000014">
    <property type="protein sequence ID" value="MTV49758.1"/>
    <property type="molecule type" value="Genomic_DNA"/>
</dbReference>
<keyword evidence="1" id="KW-0004">4Fe-4S</keyword>
<feature type="domain" description="4Fe-4S" evidence="5">
    <location>
        <begin position="10"/>
        <end position="41"/>
    </location>
</feature>
<protein>
    <submittedName>
        <fullName evidence="6">Fe-S cluster protein</fullName>
    </submittedName>
</protein>
<keyword evidence="4" id="KW-0411">Iron-sulfur</keyword>
<evidence type="ECO:0000256" key="2">
    <source>
        <dbReference type="ARBA" id="ARBA00022723"/>
    </source>
</evidence>
<gene>
    <name evidence="6" type="ORF">GJ688_12320</name>
</gene>
<accession>A0A6I3SLA2</accession>
<evidence type="ECO:0000313" key="7">
    <source>
        <dbReference type="Proteomes" id="UP000430670"/>
    </source>
</evidence>